<feature type="transmembrane region" description="Helical" evidence="1">
    <location>
        <begin position="235"/>
        <end position="255"/>
    </location>
</feature>
<protein>
    <submittedName>
        <fullName evidence="2">Uncharacterized protein</fullName>
    </submittedName>
</protein>
<name>A0A544QVM4_9FIRM</name>
<feature type="transmembrane region" description="Helical" evidence="1">
    <location>
        <begin position="173"/>
        <end position="198"/>
    </location>
</feature>
<comment type="caution">
    <text evidence="2">The sequence shown here is derived from an EMBL/GenBank/DDBJ whole genome shotgun (WGS) entry which is preliminary data.</text>
</comment>
<sequence length="260" mass="30117">MNKVLYIFMNELKRNRLKFVIILRLNGIMLFYSMISNLNKFNSTFSSLGYNASNIPEKFSYSIILGTNSIKVFLFTMFLCSLAGILIWMGDFFGKNKSFYIYCIIPLDRINLYVAKTMCIYFIFIANIIAYILFSGFIGLIFSILNKNIYFISPLKAFLESDLYMINIIPYNIYNFSLIYILGMTAFVSTLSMLCILINHVWKGNAIKKIAILILSVILLISIFIFYIFARNTFFIFLAGIILNILSFEISKTILQKIEL</sequence>
<feature type="transmembrane region" description="Helical" evidence="1">
    <location>
        <begin position="119"/>
        <end position="145"/>
    </location>
</feature>
<keyword evidence="1" id="KW-0812">Transmembrane</keyword>
<feature type="transmembrane region" description="Helical" evidence="1">
    <location>
        <begin position="210"/>
        <end position="229"/>
    </location>
</feature>
<dbReference type="RefSeq" id="WP_142535798.1">
    <property type="nucleotide sequence ID" value="NZ_SGJB01000007.1"/>
</dbReference>
<keyword evidence="1" id="KW-0472">Membrane</keyword>
<organism evidence="2 3">
    <name type="scientific">Peptacetobacter hominis</name>
    <dbReference type="NCBI Taxonomy" id="2743610"/>
    <lineage>
        <taxon>Bacteria</taxon>
        <taxon>Bacillati</taxon>
        <taxon>Bacillota</taxon>
        <taxon>Clostridia</taxon>
        <taxon>Peptostreptococcales</taxon>
        <taxon>Peptostreptococcaceae</taxon>
        <taxon>Peptacetobacter</taxon>
    </lineage>
</organism>
<dbReference type="OrthoDB" id="1751619at2"/>
<gene>
    <name evidence="2" type="ORF">EXD82_04900</name>
</gene>
<keyword evidence="3" id="KW-1185">Reference proteome</keyword>
<feature type="transmembrane region" description="Helical" evidence="1">
    <location>
        <begin position="21"/>
        <end position="39"/>
    </location>
</feature>
<dbReference type="Proteomes" id="UP000317863">
    <property type="component" value="Unassembled WGS sequence"/>
</dbReference>
<feature type="transmembrane region" description="Helical" evidence="1">
    <location>
        <begin position="59"/>
        <end position="88"/>
    </location>
</feature>
<reference evidence="2 3" key="1">
    <citation type="submission" date="2019-02" db="EMBL/GenBank/DDBJ databases">
        <title>Peptostreptococcaceae bacterium ZHW00191 nov., a new bacterium isolated from the human gut.</title>
        <authorList>
            <person name="Zhou H.-W."/>
            <person name="Chen X.-J."/>
        </authorList>
    </citation>
    <scope>NUCLEOTIDE SEQUENCE [LARGE SCALE GENOMIC DNA]</scope>
    <source>
        <strain evidence="2 3">ZHW00191</strain>
    </source>
</reference>
<evidence type="ECO:0000256" key="1">
    <source>
        <dbReference type="SAM" id="Phobius"/>
    </source>
</evidence>
<keyword evidence="1" id="KW-1133">Transmembrane helix</keyword>
<proteinExistence type="predicted"/>
<dbReference type="AlphaFoldDB" id="A0A544QVM4"/>
<evidence type="ECO:0000313" key="2">
    <source>
        <dbReference type="EMBL" id="TQQ84743.1"/>
    </source>
</evidence>
<evidence type="ECO:0000313" key="3">
    <source>
        <dbReference type="Proteomes" id="UP000317863"/>
    </source>
</evidence>
<accession>A0A544QVM4</accession>
<dbReference type="EMBL" id="SGJB01000007">
    <property type="protein sequence ID" value="TQQ84743.1"/>
    <property type="molecule type" value="Genomic_DNA"/>
</dbReference>